<proteinExistence type="predicted"/>
<dbReference type="AlphaFoldDB" id="A0A1G2KP27"/>
<comment type="caution">
    <text evidence="1">The sequence shown here is derived from an EMBL/GenBank/DDBJ whole genome shotgun (WGS) entry which is preliminary data.</text>
</comment>
<evidence type="ECO:0000313" key="1">
    <source>
        <dbReference type="EMBL" id="OHA01157.1"/>
    </source>
</evidence>
<dbReference type="Proteomes" id="UP000177362">
    <property type="component" value="Unassembled WGS sequence"/>
</dbReference>
<reference evidence="1 2" key="1">
    <citation type="journal article" date="2016" name="Nat. Commun.">
        <title>Thousands of microbial genomes shed light on interconnected biogeochemical processes in an aquifer system.</title>
        <authorList>
            <person name="Anantharaman K."/>
            <person name="Brown C.T."/>
            <person name="Hug L.A."/>
            <person name="Sharon I."/>
            <person name="Castelle C.J."/>
            <person name="Probst A.J."/>
            <person name="Thomas B.C."/>
            <person name="Singh A."/>
            <person name="Wilkins M.J."/>
            <person name="Karaoz U."/>
            <person name="Brodie E.L."/>
            <person name="Williams K.H."/>
            <person name="Hubbard S.S."/>
            <person name="Banfield J.F."/>
        </authorList>
    </citation>
    <scope>NUCLEOTIDE SEQUENCE [LARGE SCALE GENOMIC DNA]</scope>
</reference>
<sequence length="63" mass="7348">MSESVSRETQVLNLPSYNFDMISNPIVNRAAYFYDEQHLNSDGANAYTLQVWDSLKTMYEKNH</sequence>
<organism evidence="1 2">
    <name type="scientific">Candidatus Sungbacteria bacterium RIFCSPHIGHO2_02_FULL_49_12</name>
    <dbReference type="NCBI Taxonomy" id="1802271"/>
    <lineage>
        <taxon>Bacteria</taxon>
        <taxon>Candidatus Sungiibacteriota</taxon>
    </lineage>
</organism>
<name>A0A1G2KP27_9BACT</name>
<evidence type="ECO:0008006" key="3">
    <source>
        <dbReference type="Google" id="ProtNLM"/>
    </source>
</evidence>
<gene>
    <name evidence="1" type="ORF">A3C11_03340</name>
</gene>
<dbReference type="EMBL" id="MHQJ01000023">
    <property type="protein sequence ID" value="OHA01157.1"/>
    <property type="molecule type" value="Genomic_DNA"/>
</dbReference>
<dbReference type="STRING" id="1802271.A3C11_03340"/>
<protein>
    <recommendedName>
        <fullName evidence="3">SGNH domain-containing protein</fullName>
    </recommendedName>
</protein>
<accession>A0A1G2KP27</accession>
<evidence type="ECO:0000313" key="2">
    <source>
        <dbReference type="Proteomes" id="UP000177362"/>
    </source>
</evidence>